<comment type="caution">
    <text evidence="1">The sequence shown here is derived from an EMBL/GenBank/DDBJ whole genome shotgun (WGS) entry which is preliminary data.</text>
</comment>
<protein>
    <submittedName>
        <fullName evidence="1">Uncharacterized protein</fullName>
    </submittedName>
</protein>
<dbReference type="Proteomes" id="UP000007129">
    <property type="component" value="Unassembled WGS sequence"/>
</dbReference>
<dbReference type="HOGENOM" id="CLU_1865479_0_0_1"/>
<evidence type="ECO:0000313" key="2">
    <source>
        <dbReference type="Proteomes" id="UP000007129"/>
    </source>
</evidence>
<evidence type="ECO:0000313" key="1">
    <source>
        <dbReference type="EMBL" id="EKG20609.1"/>
    </source>
</evidence>
<dbReference type="AlphaFoldDB" id="K2SDY2"/>
<sequence>MQNSFCHSSWECRFIWMTTPRPQHIMNGICQHPRPRRVKSTMKLYSYLQTICNFSFPQSKCVLRILHFCPSSVVTFVTFICKFSQRSSTSLVQRLRRHFVQLSYHSAVPRFAFSERNKRREEQREMKKEAFEVHYGP</sequence>
<dbReference type="EMBL" id="AHHD01000083">
    <property type="protein sequence ID" value="EKG20609.1"/>
    <property type="molecule type" value="Genomic_DNA"/>
</dbReference>
<organism evidence="1 2">
    <name type="scientific">Macrophomina phaseolina (strain MS6)</name>
    <name type="common">Charcoal rot fungus</name>
    <dbReference type="NCBI Taxonomy" id="1126212"/>
    <lineage>
        <taxon>Eukaryota</taxon>
        <taxon>Fungi</taxon>
        <taxon>Dikarya</taxon>
        <taxon>Ascomycota</taxon>
        <taxon>Pezizomycotina</taxon>
        <taxon>Dothideomycetes</taxon>
        <taxon>Dothideomycetes incertae sedis</taxon>
        <taxon>Botryosphaeriales</taxon>
        <taxon>Botryosphaeriaceae</taxon>
        <taxon>Macrophomina</taxon>
    </lineage>
</organism>
<dbReference type="VEuPathDB" id="FungiDB:MPH_02136"/>
<name>K2SDY2_MACPH</name>
<dbReference type="InParanoid" id="K2SDY2"/>
<gene>
    <name evidence="1" type="ORF">MPH_02136</name>
</gene>
<reference evidence="1 2" key="1">
    <citation type="journal article" date="2012" name="BMC Genomics">
        <title>Tools to kill: Genome of one of the most destructive plant pathogenic fungi Macrophomina phaseolina.</title>
        <authorList>
            <person name="Islam M.S."/>
            <person name="Haque M.S."/>
            <person name="Islam M.M."/>
            <person name="Emdad E.M."/>
            <person name="Halim A."/>
            <person name="Hossen Q.M.M."/>
            <person name="Hossain M.Z."/>
            <person name="Ahmed B."/>
            <person name="Rahim S."/>
            <person name="Rahman M.S."/>
            <person name="Alam M.M."/>
            <person name="Hou S."/>
            <person name="Wan X."/>
            <person name="Saito J.A."/>
            <person name="Alam M."/>
        </authorList>
    </citation>
    <scope>NUCLEOTIDE SEQUENCE [LARGE SCALE GENOMIC DNA]</scope>
    <source>
        <strain evidence="1 2">MS6</strain>
    </source>
</reference>
<proteinExistence type="predicted"/>
<accession>K2SDY2</accession>